<keyword evidence="3" id="KW-1003">Cell membrane</keyword>
<evidence type="ECO:0000256" key="3">
    <source>
        <dbReference type="ARBA" id="ARBA00022475"/>
    </source>
</evidence>
<dbReference type="InterPro" id="IPR000620">
    <property type="entry name" value="EamA_dom"/>
</dbReference>
<keyword evidence="10" id="KW-1185">Reference proteome</keyword>
<feature type="transmembrane region" description="Helical" evidence="7">
    <location>
        <begin position="31"/>
        <end position="51"/>
    </location>
</feature>
<name>A0ABX2MQE3_9BACL</name>
<dbReference type="PANTHER" id="PTHR32322">
    <property type="entry name" value="INNER MEMBRANE TRANSPORTER"/>
    <property type="match status" value="1"/>
</dbReference>
<comment type="subcellular location">
    <subcellularLocation>
        <location evidence="1">Cell membrane</location>
        <topology evidence="1">Multi-pass membrane protein</topology>
    </subcellularLocation>
</comment>
<gene>
    <name evidence="9" type="ORF">HP548_19160</name>
</gene>
<proteinExistence type="inferred from homology"/>
<keyword evidence="5 7" id="KW-1133">Transmembrane helix</keyword>
<evidence type="ECO:0000256" key="6">
    <source>
        <dbReference type="ARBA" id="ARBA00023136"/>
    </source>
</evidence>
<comment type="similarity">
    <text evidence="2">Belongs to the EamA transporter family.</text>
</comment>
<evidence type="ECO:0000256" key="7">
    <source>
        <dbReference type="SAM" id="Phobius"/>
    </source>
</evidence>
<keyword evidence="6 7" id="KW-0472">Membrane</keyword>
<dbReference type="SUPFAM" id="SSF103481">
    <property type="entry name" value="Multidrug resistance efflux transporter EmrE"/>
    <property type="match status" value="1"/>
</dbReference>
<evidence type="ECO:0000256" key="5">
    <source>
        <dbReference type="ARBA" id="ARBA00022989"/>
    </source>
</evidence>
<dbReference type="InterPro" id="IPR037185">
    <property type="entry name" value="EmrE-like"/>
</dbReference>
<dbReference type="PANTHER" id="PTHR32322:SF18">
    <property type="entry name" value="S-ADENOSYLMETHIONINE_S-ADENOSYLHOMOCYSTEINE TRANSPORTER"/>
    <property type="match status" value="1"/>
</dbReference>
<organism evidence="9 10">
    <name type="scientific">Paenibacillus taichungensis</name>
    <dbReference type="NCBI Taxonomy" id="484184"/>
    <lineage>
        <taxon>Bacteria</taxon>
        <taxon>Bacillati</taxon>
        <taxon>Bacillota</taxon>
        <taxon>Bacilli</taxon>
        <taxon>Bacillales</taxon>
        <taxon>Paenibacillaceae</taxon>
        <taxon>Paenibacillus</taxon>
    </lineage>
</organism>
<feature type="transmembrane region" description="Helical" evidence="7">
    <location>
        <begin position="63"/>
        <end position="85"/>
    </location>
</feature>
<protein>
    <submittedName>
        <fullName evidence="9">DMT family transporter</fullName>
    </submittedName>
</protein>
<dbReference type="Pfam" id="PF00892">
    <property type="entry name" value="EamA"/>
    <property type="match status" value="1"/>
</dbReference>
<feature type="domain" description="EamA" evidence="8">
    <location>
        <begin position="3"/>
        <end position="123"/>
    </location>
</feature>
<keyword evidence="4 7" id="KW-0812">Transmembrane</keyword>
<reference evidence="9 10" key="1">
    <citation type="submission" date="2020-05" db="EMBL/GenBank/DDBJ databases">
        <title>Genome Sequencing of Type Strains.</title>
        <authorList>
            <person name="Lemaire J.F."/>
            <person name="Inderbitzin P."/>
            <person name="Gregorio O.A."/>
            <person name="Collins S.B."/>
            <person name="Wespe N."/>
            <person name="Knight-Connoni V."/>
        </authorList>
    </citation>
    <scope>NUCLEOTIDE SEQUENCE [LARGE SCALE GENOMIC DNA]</scope>
    <source>
        <strain evidence="9 10">DSM 19942</strain>
    </source>
</reference>
<dbReference type="Gene3D" id="1.10.3730.20">
    <property type="match status" value="1"/>
</dbReference>
<evidence type="ECO:0000259" key="8">
    <source>
        <dbReference type="Pfam" id="PF00892"/>
    </source>
</evidence>
<evidence type="ECO:0000313" key="9">
    <source>
        <dbReference type="EMBL" id="NUU56197.1"/>
    </source>
</evidence>
<evidence type="ECO:0000256" key="2">
    <source>
        <dbReference type="ARBA" id="ARBA00007362"/>
    </source>
</evidence>
<dbReference type="Proteomes" id="UP000577724">
    <property type="component" value="Unassembled WGS sequence"/>
</dbReference>
<dbReference type="GeneID" id="97132856"/>
<sequence length="124" mass="13944">MRTYLFLLFCATLYGSNFVFGSLLLQEFPAMHLSAYRLAVSSVFLIGYLILSKRMVRLTSRDILYLIPLAIIGMLLHQVSFFTGLQTIDATTASLIVSLSPIFTALLGRFFLKESFTLRMMVGS</sequence>
<evidence type="ECO:0000313" key="10">
    <source>
        <dbReference type="Proteomes" id="UP000577724"/>
    </source>
</evidence>
<dbReference type="RefSeq" id="WP_175382543.1">
    <property type="nucleotide sequence ID" value="NZ_CBCRYD010000026.1"/>
</dbReference>
<dbReference type="InterPro" id="IPR050638">
    <property type="entry name" value="AA-Vitamin_Transporters"/>
</dbReference>
<dbReference type="EMBL" id="JABMCC010000114">
    <property type="protein sequence ID" value="NUU56197.1"/>
    <property type="molecule type" value="Genomic_DNA"/>
</dbReference>
<evidence type="ECO:0000256" key="4">
    <source>
        <dbReference type="ARBA" id="ARBA00022692"/>
    </source>
</evidence>
<comment type="caution">
    <text evidence="9">The sequence shown here is derived from an EMBL/GenBank/DDBJ whole genome shotgun (WGS) entry which is preliminary data.</text>
</comment>
<accession>A0ABX2MQE3</accession>
<feature type="transmembrane region" description="Helical" evidence="7">
    <location>
        <begin position="91"/>
        <end position="112"/>
    </location>
</feature>
<evidence type="ECO:0000256" key="1">
    <source>
        <dbReference type="ARBA" id="ARBA00004651"/>
    </source>
</evidence>